<dbReference type="PANTHER" id="PTHR30419:SF28">
    <property type="entry name" value="HTH-TYPE TRANSCRIPTIONAL REGULATOR BSDA"/>
    <property type="match status" value="1"/>
</dbReference>
<comment type="caution">
    <text evidence="6">The sequence shown here is derived from an EMBL/GenBank/DDBJ whole genome shotgun (WGS) entry which is preliminary data.</text>
</comment>
<dbReference type="PROSITE" id="PS50931">
    <property type="entry name" value="HTH_LYSR"/>
    <property type="match status" value="1"/>
</dbReference>
<dbReference type="InterPro" id="IPR036390">
    <property type="entry name" value="WH_DNA-bd_sf"/>
</dbReference>
<dbReference type="Gene3D" id="3.40.190.290">
    <property type="match status" value="1"/>
</dbReference>
<evidence type="ECO:0000256" key="4">
    <source>
        <dbReference type="ARBA" id="ARBA00023163"/>
    </source>
</evidence>
<dbReference type="PANTHER" id="PTHR30419">
    <property type="entry name" value="HTH-TYPE TRANSCRIPTIONAL REGULATOR YBHD"/>
    <property type="match status" value="1"/>
</dbReference>
<organism evidence="6 7">
    <name type="scientific">Brotaphodocola catenula</name>
    <dbReference type="NCBI Taxonomy" id="2885361"/>
    <lineage>
        <taxon>Bacteria</taxon>
        <taxon>Bacillati</taxon>
        <taxon>Bacillota</taxon>
        <taxon>Clostridia</taxon>
        <taxon>Lachnospirales</taxon>
        <taxon>Lachnospiraceae</taxon>
        <taxon>Brotaphodocola</taxon>
    </lineage>
</organism>
<evidence type="ECO:0000313" key="7">
    <source>
        <dbReference type="Proteomes" id="UP001198962"/>
    </source>
</evidence>
<dbReference type="GO" id="GO:0003677">
    <property type="term" value="F:DNA binding"/>
    <property type="evidence" value="ECO:0007669"/>
    <property type="project" value="UniProtKB-KW"/>
</dbReference>
<dbReference type="CDD" id="cd05466">
    <property type="entry name" value="PBP2_LTTR_substrate"/>
    <property type="match status" value="1"/>
</dbReference>
<dbReference type="InterPro" id="IPR050950">
    <property type="entry name" value="HTH-type_LysR_regulators"/>
</dbReference>
<dbReference type="InterPro" id="IPR000847">
    <property type="entry name" value="LysR_HTH_N"/>
</dbReference>
<evidence type="ECO:0000256" key="2">
    <source>
        <dbReference type="ARBA" id="ARBA00023015"/>
    </source>
</evidence>
<evidence type="ECO:0000256" key="3">
    <source>
        <dbReference type="ARBA" id="ARBA00023125"/>
    </source>
</evidence>
<dbReference type="GO" id="GO:0005829">
    <property type="term" value="C:cytosol"/>
    <property type="evidence" value="ECO:0007669"/>
    <property type="project" value="TreeGrafter"/>
</dbReference>
<feature type="domain" description="HTH lysR-type" evidence="5">
    <location>
        <begin position="1"/>
        <end position="58"/>
    </location>
</feature>
<dbReference type="RefSeq" id="WP_308451733.1">
    <property type="nucleotide sequence ID" value="NZ_JAJEPU010000035.1"/>
</dbReference>
<evidence type="ECO:0000313" key="6">
    <source>
        <dbReference type="EMBL" id="MCC2165423.1"/>
    </source>
</evidence>
<comment type="similarity">
    <text evidence="1">Belongs to the LysR transcriptional regulatory family.</text>
</comment>
<reference evidence="6" key="1">
    <citation type="submission" date="2021-10" db="EMBL/GenBank/DDBJ databases">
        <title>Anaerobic single-cell dispensing facilitates the cultivation of human gut bacteria.</title>
        <authorList>
            <person name="Afrizal A."/>
        </authorList>
    </citation>
    <scope>NUCLEOTIDE SEQUENCE</scope>
    <source>
        <strain evidence="6">CLA-AA-H274</strain>
    </source>
</reference>
<gene>
    <name evidence="6" type="ORF">LKD32_11180</name>
</gene>
<accession>A0AAE3DLU3</accession>
<proteinExistence type="inferred from homology"/>
<dbReference type="GO" id="GO:0003700">
    <property type="term" value="F:DNA-binding transcription factor activity"/>
    <property type="evidence" value="ECO:0007669"/>
    <property type="project" value="InterPro"/>
</dbReference>
<protein>
    <submittedName>
        <fullName evidence="6">LysR family transcriptional regulator</fullName>
    </submittedName>
</protein>
<name>A0AAE3DLU3_9FIRM</name>
<dbReference type="EMBL" id="JAJEPU010000035">
    <property type="protein sequence ID" value="MCC2165423.1"/>
    <property type="molecule type" value="Genomic_DNA"/>
</dbReference>
<dbReference type="InterPro" id="IPR036388">
    <property type="entry name" value="WH-like_DNA-bd_sf"/>
</dbReference>
<dbReference type="Pfam" id="PF00126">
    <property type="entry name" value="HTH_1"/>
    <property type="match status" value="1"/>
</dbReference>
<evidence type="ECO:0000256" key="1">
    <source>
        <dbReference type="ARBA" id="ARBA00009437"/>
    </source>
</evidence>
<sequence>MNIKHAHYMLTVLQEGSITAAAKKLYISQPSLSQMIKLVETNLGTPIFNRSTDPITLTYAGQKYIEAAKQILTINNNLQKEIDEINHEDHGTIRLGIPVQRAMQVLPLIVPPFKQKYPFVDLDIQEHGSATTESLVLEGSIDLACLNTYPKHEELEYIFVEPEELVLLTSKNSSIAKRIPTGTPIDISEAKNETFINIKTGHSVRNTQDRLFVQKDIQPKILFETISIEVAKRTAIACDAVMICPENYIDMSPELLPHCVTYPIKGIENNRNFYICHRKDRYLTKYMRDFITMLTEIEQSFTRSQEKLLKN</sequence>
<dbReference type="InterPro" id="IPR005119">
    <property type="entry name" value="LysR_subst-bd"/>
</dbReference>
<dbReference type="Pfam" id="PF03466">
    <property type="entry name" value="LysR_substrate"/>
    <property type="match status" value="1"/>
</dbReference>
<dbReference type="Proteomes" id="UP001198962">
    <property type="component" value="Unassembled WGS sequence"/>
</dbReference>
<dbReference type="PRINTS" id="PR00039">
    <property type="entry name" value="HTHLYSR"/>
</dbReference>
<dbReference type="Gene3D" id="1.10.10.10">
    <property type="entry name" value="Winged helix-like DNA-binding domain superfamily/Winged helix DNA-binding domain"/>
    <property type="match status" value="1"/>
</dbReference>
<keyword evidence="4" id="KW-0804">Transcription</keyword>
<evidence type="ECO:0000259" key="5">
    <source>
        <dbReference type="PROSITE" id="PS50931"/>
    </source>
</evidence>
<dbReference type="AlphaFoldDB" id="A0AAE3DLU3"/>
<keyword evidence="7" id="KW-1185">Reference proteome</keyword>
<keyword evidence="2" id="KW-0805">Transcription regulation</keyword>
<keyword evidence="3" id="KW-0238">DNA-binding</keyword>
<dbReference type="FunFam" id="1.10.10.10:FF:000001">
    <property type="entry name" value="LysR family transcriptional regulator"/>
    <property type="match status" value="1"/>
</dbReference>
<dbReference type="SUPFAM" id="SSF53850">
    <property type="entry name" value="Periplasmic binding protein-like II"/>
    <property type="match status" value="1"/>
</dbReference>
<dbReference type="SUPFAM" id="SSF46785">
    <property type="entry name" value="Winged helix' DNA-binding domain"/>
    <property type="match status" value="1"/>
</dbReference>